<keyword evidence="10" id="KW-0472">Membrane</keyword>
<comment type="subcellular location">
    <subcellularLocation>
        <location evidence="2">Cell membrane</location>
    </subcellularLocation>
</comment>
<dbReference type="InterPro" id="IPR036097">
    <property type="entry name" value="HisK_dim/P_sf"/>
</dbReference>
<evidence type="ECO:0000313" key="13">
    <source>
        <dbReference type="EMBL" id="RNM14019.1"/>
    </source>
</evidence>
<comment type="caution">
    <text evidence="13">The sequence shown here is derived from an EMBL/GenBank/DDBJ whole genome shotgun (WGS) entry which is preliminary data.</text>
</comment>
<dbReference type="InterPro" id="IPR005467">
    <property type="entry name" value="His_kinase_dom"/>
</dbReference>
<dbReference type="PROSITE" id="PS50110">
    <property type="entry name" value="RESPONSE_REGULATORY"/>
    <property type="match status" value="1"/>
</dbReference>
<evidence type="ECO:0000256" key="3">
    <source>
        <dbReference type="ARBA" id="ARBA00012438"/>
    </source>
</evidence>
<dbReference type="RefSeq" id="WP_123223427.1">
    <property type="nucleotide sequence ID" value="NZ_RJSF01000040.1"/>
</dbReference>
<dbReference type="PROSITE" id="PS50109">
    <property type="entry name" value="HIS_KIN"/>
    <property type="match status" value="1"/>
</dbReference>
<dbReference type="Gene3D" id="3.40.50.2300">
    <property type="match status" value="1"/>
</dbReference>
<dbReference type="Pfam" id="PF00512">
    <property type="entry name" value="HisKA"/>
    <property type="match status" value="1"/>
</dbReference>
<dbReference type="GO" id="GO:0005886">
    <property type="term" value="C:plasma membrane"/>
    <property type="evidence" value="ECO:0007669"/>
    <property type="project" value="UniProtKB-SubCell"/>
</dbReference>
<dbReference type="SMART" id="SM00388">
    <property type="entry name" value="HisKA"/>
    <property type="match status" value="1"/>
</dbReference>
<evidence type="ECO:0000256" key="4">
    <source>
        <dbReference type="ARBA" id="ARBA00022553"/>
    </source>
</evidence>
<dbReference type="GO" id="GO:0000155">
    <property type="term" value="F:phosphorelay sensor kinase activity"/>
    <property type="evidence" value="ECO:0007669"/>
    <property type="project" value="InterPro"/>
</dbReference>
<dbReference type="InterPro" id="IPR003594">
    <property type="entry name" value="HATPase_dom"/>
</dbReference>
<dbReference type="EC" id="2.7.13.3" evidence="3"/>
<protein>
    <recommendedName>
        <fullName evidence="3">histidine kinase</fullName>
        <ecNumber evidence="3">2.7.13.3</ecNumber>
    </recommendedName>
</protein>
<feature type="transmembrane region" description="Helical" evidence="10">
    <location>
        <begin position="34"/>
        <end position="54"/>
    </location>
</feature>
<dbReference type="InterPro" id="IPR004358">
    <property type="entry name" value="Sig_transdc_His_kin-like_C"/>
</dbReference>
<evidence type="ECO:0000256" key="8">
    <source>
        <dbReference type="PROSITE-ProRule" id="PRU00169"/>
    </source>
</evidence>
<keyword evidence="4 8" id="KW-0597">Phosphoprotein</keyword>
<dbReference type="SUPFAM" id="SSF47384">
    <property type="entry name" value="Homodimeric domain of signal transducing histidine kinase"/>
    <property type="match status" value="1"/>
</dbReference>
<dbReference type="SMART" id="SM00387">
    <property type="entry name" value="HATPase_c"/>
    <property type="match status" value="1"/>
</dbReference>
<evidence type="ECO:0000256" key="5">
    <source>
        <dbReference type="ARBA" id="ARBA00022679"/>
    </source>
</evidence>
<feature type="transmembrane region" description="Helical" evidence="10">
    <location>
        <begin position="270"/>
        <end position="294"/>
    </location>
</feature>
<dbReference type="InterPro" id="IPR003661">
    <property type="entry name" value="HisK_dim/P_dom"/>
</dbReference>
<dbReference type="InterPro" id="IPR011006">
    <property type="entry name" value="CheY-like_superfamily"/>
</dbReference>
<accession>A0A3N0GNM6</accession>
<evidence type="ECO:0000256" key="9">
    <source>
        <dbReference type="SAM" id="MobiDB-lite"/>
    </source>
</evidence>
<dbReference type="Proteomes" id="UP000279994">
    <property type="component" value="Unassembled WGS sequence"/>
</dbReference>
<reference evidence="13 14" key="1">
    <citation type="submission" date="2018-11" db="EMBL/GenBank/DDBJ databases">
        <authorList>
            <person name="Li F."/>
        </authorList>
    </citation>
    <scope>NUCLEOTIDE SEQUENCE [LARGE SCALE GENOMIC DNA]</scope>
    <source>
        <strain evidence="13 14">Gsoil 818</strain>
    </source>
</reference>
<dbReference type="InterPro" id="IPR001789">
    <property type="entry name" value="Sig_transdc_resp-reg_receiver"/>
</dbReference>
<feature type="region of interest" description="Disordered" evidence="9">
    <location>
        <begin position="1"/>
        <end position="29"/>
    </location>
</feature>
<dbReference type="Pfam" id="PF00072">
    <property type="entry name" value="Response_reg"/>
    <property type="match status" value="1"/>
</dbReference>
<keyword evidence="10" id="KW-1133">Transmembrane helix</keyword>
<dbReference type="AlphaFoldDB" id="A0A3N0GNM6"/>
<evidence type="ECO:0000259" key="11">
    <source>
        <dbReference type="PROSITE" id="PS50109"/>
    </source>
</evidence>
<dbReference type="Gene3D" id="3.30.565.10">
    <property type="entry name" value="Histidine kinase-like ATPase, C-terminal domain"/>
    <property type="match status" value="1"/>
</dbReference>
<dbReference type="SUPFAM" id="SSF55874">
    <property type="entry name" value="ATPase domain of HSP90 chaperone/DNA topoisomerase II/histidine kinase"/>
    <property type="match status" value="1"/>
</dbReference>
<keyword evidence="10" id="KW-0812">Transmembrane</keyword>
<organism evidence="13 14">
    <name type="scientific">Nocardioides pocheonensis</name>
    <dbReference type="NCBI Taxonomy" id="661485"/>
    <lineage>
        <taxon>Bacteria</taxon>
        <taxon>Bacillati</taxon>
        <taxon>Actinomycetota</taxon>
        <taxon>Actinomycetes</taxon>
        <taxon>Propionibacteriales</taxon>
        <taxon>Nocardioidaceae</taxon>
        <taxon>Nocardioides</taxon>
    </lineage>
</organism>
<keyword evidence="6" id="KW-0418">Kinase</keyword>
<dbReference type="CDD" id="cd00082">
    <property type="entry name" value="HisKA"/>
    <property type="match status" value="1"/>
</dbReference>
<evidence type="ECO:0000256" key="6">
    <source>
        <dbReference type="ARBA" id="ARBA00022777"/>
    </source>
</evidence>
<dbReference type="GO" id="GO:0009927">
    <property type="term" value="F:histidine phosphotransfer kinase activity"/>
    <property type="evidence" value="ECO:0007669"/>
    <property type="project" value="TreeGrafter"/>
</dbReference>
<comment type="catalytic activity">
    <reaction evidence="1">
        <text>ATP + protein L-histidine = ADP + protein N-phospho-L-histidine.</text>
        <dbReference type="EC" id="2.7.13.3"/>
    </reaction>
</comment>
<dbReference type="InterPro" id="IPR036890">
    <property type="entry name" value="HATPase_C_sf"/>
</dbReference>
<dbReference type="PRINTS" id="PR00344">
    <property type="entry name" value="BCTRLSENSOR"/>
</dbReference>
<feature type="domain" description="Response regulatory" evidence="12">
    <location>
        <begin position="571"/>
        <end position="688"/>
    </location>
</feature>
<feature type="compositionally biased region" description="Basic and acidic residues" evidence="9">
    <location>
        <begin position="1"/>
        <end position="21"/>
    </location>
</feature>
<feature type="domain" description="Histidine kinase" evidence="11">
    <location>
        <begin position="331"/>
        <end position="548"/>
    </location>
</feature>
<evidence type="ECO:0000259" key="12">
    <source>
        <dbReference type="PROSITE" id="PS50110"/>
    </source>
</evidence>
<proteinExistence type="predicted"/>
<dbReference type="SUPFAM" id="SSF52172">
    <property type="entry name" value="CheY-like"/>
    <property type="match status" value="1"/>
</dbReference>
<dbReference type="PANTHER" id="PTHR43047:SF72">
    <property type="entry name" value="OSMOSENSING HISTIDINE PROTEIN KINASE SLN1"/>
    <property type="match status" value="1"/>
</dbReference>
<dbReference type="Gene3D" id="1.10.287.130">
    <property type="match status" value="1"/>
</dbReference>
<dbReference type="OrthoDB" id="9810730at2"/>
<gene>
    <name evidence="13" type="ORF">EFL26_13855</name>
</gene>
<evidence type="ECO:0000256" key="1">
    <source>
        <dbReference type="ARBA" id="ARBA00000085"/>
    </source>
</evidence>
<name>A0A3N0GNM6_9ACTN</name>
<dbReference type="SMART" id="SM00448">
    <property type="entry name" value="REC"/>
    <property type="match status" value="1"/>
</dbReference>
<dbReference type="EMBL" id="RJSF01000040">
    <property type="protein sequence ID" value="RNM14019.1"/>
    <property type="molecule type" value="Genomic_DNA"/>
</dbReference>
<dbReference type="PANTHER" id="PTHR43047">
    <property type="entry name" value="TWO-COMPONENT HISTIDINE PROTEIN KINASE"/>
    <property type="match status" value="1"/>
</dbReference>
<dbReference type="Pfam" id="PF02518">
    <property type="entry name" value="HATPase_c"/>
    <property type="match status" value="1"/>
</dbReference>
<evidence type="ECO:0000256" key="10">
    <source>
        <dbReference type="SAM" id="Phobius"/>
    </source>
</evidence>
<evidence type="ECO:0000256" key="2">
    <source>
        <dbReference type="ARBA" id="ARBA00004236"/>
    </source>
</evidence>
<keyword evidence="5" id="KW-0808">Transferase</keyword>
<sequence length="713" mass="74661">MADEPRRTDPDADLEAARVEEGGPAARRTPSSRLPAIAIALATFAAGGALGLVARNVLDRQEHTLLKERTNEVSTILSTAINDARTNLRGAGAAGAADGASPLFTTLTNLSVVQGSQVVVARDQNGSFLTVAAAGTGVPALGAPLPTDLAEVAQRALGAKDMISGIVGSGSNRRVVLALTTPNDPQAVAYISSKLPGRTAAPTTASSPYRELNVALYTGAQASSGALVLASGDVPRAGGGTVTRLLDVGAEKWLLAVSTRDPLVGPLATAFPWLVLGTGAALAVVLGLLTEVLIRRRAYALRLVDERTRSLQEARIAAEKANRAKSEFLSRMSHELRTPLNAVLGFGQLLEMDGLTPDQAENVSQITKGGAHLLDLINEILDISQIESGHMSLSPEAVLVGDVVGAAVSLLRPLAEERGVHLIGGVDHGCGHFIFADRQRLKQILLNLIGNGIKYNRQGGSVSISCFQPVRGTLRIQVTDTGPGIAADQFHLLFAPFERLGAEQTSVPGTGVGLALSRGLAEAMGGKLDVESTPGRGSTFWAEFPIVESPTKIYEEATQRAARPDEGGPLTVLHIEDNLANVELVERVLAQRPDVTVVPAMQGRMGVDLAKRHHPVLILLDLNLVDLPGAEVLQILRDDPVTADIPVAIVSADAMPRQVQRLLSSGAIAYLTKPIDIHRLLEIVDDAVAQATRPGDSVAAQGPLTVVDPDAAG</sequence>
<keyword evidence="14" id="KW-1185">Reference proteome</keyword>
<feature type="modified residue" description="4-aspartylphosphate" evidence="8">
    <location>
        <position position="621"/>
    </location>
</feature>
<evidence type="ECO:0000256" key="7">
    <source>
        <dbReference type="ARBA" id="ARBA00023012"/>
    </source>
</evidence>
<keyword evidence="7" id="KW-0902">Two-component regulatory system</keyword>
<evidence type="ECO:0000313" key="14">
    <source>
        <dbReference type="Proteomes" id="UP000279994"/>
    </source>
</evidence>